<feature type="domain" description="Rad60/SUMO-like" evidence="1">
    <location>
        <begin position="97"/>
        <end position="164"/>
    </location>
</feature>
<keyword evidence="3" id="KW-1185">Reference proteome</keyword>
<dbReference type="InterPro" id="IPR022617">
    <property type="entry name" value="Rad60/SUMO-like_dom"/>
</dbReference>
<proteinExistence type="predicted"/>
<dbReference type="OrthoDB" id="442921at2759"/>
<dbReference type="InterPro" id="IPR029071">
    <property type="entry name" value="Ubiquitin-like_domsf"/>
</dbReference>
<name>A0A2P6NF86_9EUKA</name>
<dbReference type="PANTHER" id="PTHR10562">
    <property type="entry name" value="SMALL UBIQUITIN-RELATED MODIFIER"/>
    <property type="match status" value="1"/>
</dbReference>
<dbReference type="CDD" id="cd01763">
    <property type="entry name" value="Ubl_SUMO_like"/>
    <property type="match status" value="1"/>
</dbReference>
<dbReference type="AlphaFoldDB" id="A0A2P6NF86"/>
<dbReference type="InParanoid" id="A0A2P6NF86"/>
<reference evidence="2 3" key="1">
    <citation type="journal article" date="2018" name="Genome Biol. Evol.">
        <title>Multiple Roots of Fruiting Body Formation in Amoebozoa.</title>
        <authorList>
            <person name="Hillmann F."/>
            <person name="Forbes G."/>
            <person name="Novohradska S."/>
            <person name="Ferling I."/>
            <person name="Riege K."/>
            <person name="Groth M."/>
            <person name="Westermann M."/>
            <person name="Marz M."/>
            <person name="Spaller T."/>
            <person name="Winckler T."/>
            <person name="Schaap P."/>
            <person name="Glockner G."/>
        </authorList>
    </citation>
    <scope>NUCLEOTIDE SEQUENCE [LARGE SCALE GENOMIC DNA]</scope>
    <source>
        <strain evidence="2 3">Jena</strain>
    </source>
</reference>
<dbReference type="Proteomes" id="UP000241769">
    <property type="component" value="Unassembled WGS sequence"/>
</dbReference>
<gene>
    <name evidence="2" type="ORF">PROFUN_04922</name>
</gene>
<dbReference type="EMBL" id="MDYQ01000100">
    <property type="protein sequence ID" value="PRP82617.1"/>
    <property type="molecule type" value="Genomic_DNA"/>
</dbReference>
<dbReference type="STRING" id="1890364.A0A2P6NF86"/>
<protein>
    <submittedName>
        <fullName evidence="2">Ubiquitin family protein</fullName>
    </submittedName>
</protein>
<dbReference type="Pfam" id="PF11976">
    <property type="entry name" value="Rad60-SLD"/>
    <property type="match status" value="1"/>
</dbReference>
<dbReference type="SUPFAM" id="SSF54236">
    <property type="entry name" value="Ubiquitin-like"/>
    <property type="match status" value="1"/>
</dbReference>
<evidence type="ECO:0000313" key="3">
    <source>
        <dbReference type="Proteomes" id="UP000241769"/>
    </source>
</evidence>
<evidence type="ECO:0000259" key="1">
    <source>
        <dbReference type="Pfam" id="PF11976"/>
    </source>
</evidence>
<sequence length="166" mass="19171">MSADEDSVVLMICCSSIKEGRISRFRILKSIPLRYLIREFCRHNGASDEGMTLYLRGDKINPESTAEELHDAQKNVFQLMVGSEEPKGEVSIPTVTLKLRHKAQTQSYRIYSHDRMRTLMEQYCLHNSIDRTKTQFKFDGNTLKEDHIPFQLDMDDGDLIDVIVNT</sequence>
<dbReference type="Gene3D" id="3.10.20.90">
    <property type="entry name" value="Phosphatidylinositol 3-kinase Catalytic Subunit, Chain A, domain 1"/>
    <property type="match status" value="2"/>
</dbReference>
<organism evidence="2 3">
    <name type="scientific">Planoprotostelium fungivorum</name>
    <dbReference type="NCBI Taxonomy" id="1890364"/>
    <lineage>
        <taxon>Eukaryota</taxon>
        <taxon>Amoebozoa</taxon>
        <taxon>Evosea</taxon>
        <taxon>Variosea</taxon>
        <taxon>Cavosteliida</taxon>
        <taxon>Cavosteliaceae</taxon>
        <taxon>Planoprotostelium</taxon>
    </lineage>
</organism>
<comment type="caution">
    <text evidence="2">The sequence shown here is derived from an EMBL/GenBank/DDBJ whole genome shotgun (WGS) entry which is preliminary data.</text>
</comment>
<evidence type="ECO:0000313" key="2">
    <source>
        <dbReference type="EMBL" id="PRP82617.1"/>
    </source>
</evidence>
<accession>A0A2P6NF86</accession>